<dbReference type="OrthoDB" id="7274881at2"/>
<keyword evidence="3 6" id="KW-0812">Transmembrane</keyword>
<dbReference type="PANTHER" id="PTHR32322:SF2">
    <property type="entry name" value="EAMA DOMAIN-CONTAINING PROTEIN"/>
    <property type="match status" value="1"/>
</dbReference>
<feature type="transmembrane region" description="Helical" evidence="6">
    <location>
        <begin position="120"/>
        <end position="138"/>
    </location>
</feature>
<feature type="transmembrane region" description="Helical" evidence="6">
    <location>
        <begin position="7"/>
        <end position="27"/>
    </location>
</feature>
<evidence type="ECO:0000256" key="6">
    <source>
        <dbReference type="SAM" id="Phobius"/>
    </source>
</evidence>
<keyword evidence="5 6" id="KW-0472">Membrane</keyword>
<dbReference type="EMBL" id="FOSQ01000001">
    <property type="protein sequence ID" value="SFK17951.1"/>
    <property type="molecule type" value="Genomic_DNA"/>
</dbReference>
<comment type="subcellular location">
    <subcellularLocation>
        <location evidence="1">Membrane</location>
        <topology evidence="1">Multi-pass membrane protein</topology>
    </subcellularLocation>
</comment>
<organism evidence="8 9">
    <name type="scientific">Falsiroseomonas stagni DSM 19981</name>
    <dbReference type="NCBI Taxonomy" id="1123062"/>
    <lineage>
        <taxon>Bacteria</taxon>
        <taxon>Pseudomonadati</taxon>
        <taxon>Pseudomonadota</taxon>
        <taxon>Alphaproteobacteria</taxon>
        <taxon>Acetobacterales</taxon>
        <taxon>Roseomonadaceae</taxon>
        <taxon>Falsiroseomonas</taxon>
    </lineage>
</organism>
<proteinExistence type="inferred from homology"/>
<dbReference type="InterPro" id="IPR050638">
    <property type="entry name" value="AA-Vitamin_Transporters"/>
</dbReference>
<feature type="transmembrane region" description="Helical" evidence="6">
    <location>
        <begin position="67"/>
        <end position="86"/>
    </location>
</feature>
<comment type="similarity">
    <text evidence="2">Belongs to the EamA transporter family.</text>
</comment>
<reference evidence="8 9" key="1">
    <citation type="submission" date="2016-10" db="EMBL/GenBank/DDBJ databases">
        <authorList>
            <person name="de Groot N.N."/>
        </authorList>
    </citation>
    <scope>NUCLEOTIDE SEQUENCE [LARGE SCALE GENOMIC DNA]</scope>
    <source>
        <strain evidence="8 9">DSM 19981</strain>
    </source>
</reference>
<feature type="transmembrane region" description="Helical" evidence="6">
    <location>
        <begin position="150"/>
        <end position="170"/>
    </location>
</feature>
<dbReference type="AlphaFoldDB" id="A0A1I3XFS5"/>
<evidence type="ECO:0000313" key="8">
    <source>
        <dbReference type="EMBL" id="SFK17951.1"/>
    </source>
</evidence>
<dbReference type="InterPro" id="IPR037185">
    <property type="entry name" value="EmrE-like"/>
</dbReference>
<dbReference type="RefSeq" id="WP_092954251.1">
    <property type="nucleotide sequence ID" value="NZ_FOSQ01000001.1"/>
</dbReference>
<feature type="transmembrane region" description="Helical" evidence="6">
    <location>
        <begin position="33"/>
        <end position="55"/>
    </location>
</feature>
<dbReference type="Proteomes" id="UP000199473">
    <property type="component" value="Unassembled WGS sequence"/>
</dbReference>
<dbReference type="GO" id="GO:0016020">
    <property type="term" value="C:membrane"/>
    <property type="evidence" value="ECO:0007669"/>
    <property type="project" value="UniProtKB-SubCell"/>
</dbReference>
<keyword evidence="4 6" id="KW-1133">Transmembrane helix</keyword>
<feature type="transmembrane region" description="Helical" evidence="6">
    <location>
        <begin position="212"/>
        <end position="233"/>
    </location>
</feature>
<evidence type="ECO:0000259" key="7">
    <source>
        <dbReference type="Pfam" id="PF00892"/>
    </source>
</evidence>
<feature type="transmembrane region" description="Helical" evidence="6">
    <location>
        <begin position="245"/>
        <end position="262"/>
    </location>
</feature>
<dbReference type="STRING" id="1123062.SAMN02745775_101234"/>
<evidence type="ECO:0000313" key="9">
    <source>
        <dbReference type="Proteomes" id="UP000199473"/>
    </source>
</evidence>
<protein>
    <submittedName>
        <fullName evidence="8">Threonine/homoserine efflux transporter RhtA</fullName>
    </submittedName>
</protein>
<evidence type="ECO:0000256" key="1">
    <source>
        <dbReference type="ARBA" id="ARBA00004141"/>
    </source>
</evidence>
<dbReference type="SUPFAM" id="SSF103481">
    <property type="entry name" value="Multidrug resistance efflux transporter EmrE"/>
    <property type="match status" value="2"/>
</dbReference>
<gene>
    <name evidence="8" type="ORF">SAMN02745775_101234</name>
</gene>
<feature type="transmembrane region" description="Helical" evidence="6">
    <location>
        <begin position="268"/>
        <end position="287"/>
    </location>
</feature>
<keyword evidence="9" id="KW-1185">Reference proteome</keyword>
<feature type="domain" description="EamA" evidence="7">
    <location>
        <begin position="150"/>
        <end position="285"/>
    </location>
</feature>
<feature type="transmembrane region" description="Helical" evidence="6">
    <location>
        <begin position="182"/>
        <end position="200"/>
    </location>
</feature>
<evidence type="ECO:0000256" key="2">
    <source>
        <dbReference type="ARBA" id="ARBA00007362"/>
    </source>
</evidence>
<dbReference type="Pfam" id="PF00892">
    <property type="entry name" value="EamA"/>
    <property type="match status" value="2"/>
</dbReference>
<accession>A0A1I3XFS5</accession>
<name>A0A1I3XFS5_9PROT</name>
<dbReference type="InterPro" id="IPR000620">
    <property type="entry name" value="EamA_dom"/>
</dbReference>
<feature type="transmembrane region" description="Helical" evidence="6">
    <location>
        <begin position="92"/>
        <end position="113"/>
    </location>
</feature>
<dbReference type="PANTHER" id="PTHR32322">
    <property type="entry name" value="INNER MEMBRANE TRANSPORTER"/>
    <property type="match status" value="1"/>
</dbReference>
<feature type="domain" description="EamA" evidence="7">
    <location>
        <begin position="13"/>
        <end position="135"/>
    </location>
</feature>
<sequence>MGRGGWLIGGSFVAIWASAFTVAGVVVREWPPLWALGIRFALTAPILLAIAVAMRGRIPSAADAGRIAALGLFGMGGYLACAWLAMARIPTGLVALICATTPLLVAAGESLFLRRPLPRLAWIGLALGWAGVALLGLLRALDGLDGAEAAGIALAIAAAAGQAVGLLIFAPAKGRVDMWSASLGQTTVSALLCLSLAVMLEVGPPGMPRAGTLAALLWSMLVVGIGAYALYFIMLKRVPTSTASALQLLAPPVAAVFGWALLGERLFLSDIVGGVLTLSGLALLLHARSRG</sequence>
<evidence type="ECO:0000256" key="4">
    <source>
        <dbReference type="ARBA" id="ARBA00022989"/>
    </source>
</evidence>
<evidence type="ECO:0000256" key="3">
    <source>
        <dbReference type="ARBA" id="ARBA00022692"/>
    </source>
</evidence>
<evidence type="ECO:0000256" key="5">
    <source>
        <dbReference type="ARBA" id="ARBA00023136"/>
    </source>
</evidence>